<evidence type="ECO:0000313" key="1">
    <source>
        <dbReference type="EnsemblMetazoa" id="Aqu2.1.05435_001"/>
    </source>
</evidence>
<protein>
    <recommendedName>
        <fullName evidence="2">Death domain-containing protein</fullName>
    </recommendedName>
</protein>
<sequence length="130" mass="14934">NQRHQEIPETSRDIEDDDLLRSSNFFDVKDIKKFVKIDDSRYLQSVMDKYQHSDSDAQTIAFHVLRAWVRKNPSITKEKLKRKLNLMNFEEAADNLSEPTQLAQATQANSAQATSQATQTAQSNTKCFVL</sequence>
<evidence type="ECO:0008006" key="2">
    <source>
        <dbReference type="Google" id="ProtNLM"/>
    </source>
</evidence>
<dbReference type="Gene3D" id="1.10.533.10">
    <property type="entry name" value="Death Domain, Fas"/>
    <property type="match status" value="1"/>
</dbReference>
<dbReference type="InParanoid" id="A0A1X7STV2"/>
<dbReference type="AlphaFoldDB" id="A0A1X7STV2"/>
<dbReference type="InterPro" id="IPR011029">
    <property type="entry name" value="DEATH-like_dom_sf"/>
</dbReference>
<name>A0A1X7STV2_AMPQE</name>
<dbReference type="EnsemblMetazoa" id="Aqu2.1.05435_001">
    <property type="protein sequence ID" value="Aqu2.1.05435_001"/>
    <property type="gene ID" value="Aqu2.1.05435"/>
</dbReference>
<proteinExistence type="predicted"/>
<accession>A0A1X7STV2</accession>
<organism evidence="1">
    <name type="scientific">Amphimedon queenslandica</name>
    <name type="common">Sponge</name>
    <dbReference type="NCBI Taxonomy" id="400682"/>
    <lineage>
        <taxon>Eukaryota</taxon>
        <taxon>Metazoa</taxon>
        <taxon>Porifera</taxon>
        <taxon>Demospongiae</taxon>
        <taxon>Heteroscleromorpha</taxon>
        <taxon>Haplosclerida</taxon>
        <taxon>Niphatidae</taxon>
        <taxon>Amphimedon</taxon>
    </lineage>
</organism>
<reference evidence="1" key="1">
    <citation type="submission" date="2017-05" db="UniProtKB">
        <authorList>
            <consortium name="EnsemblMetazoa"/>
        </authorList>
    </citation>
    <scope>IDENTIFICATION</scope>
</reference>